<feature type="compositionally biased region" description="Basic and acidic residues" evidence="4">
    <location>
        <begin position="532"/>
        <end position="542"/>
    </location>
</feature>
<evidence type="ECO:0000256" key="3">
    <source>
        <dbReference type="ARBA" id="ARBA00022840"/>
    </source>
</evidence>
<dbReference type="OrthoDB" id="202825at2759"/>
<reference evidence="5" key="1">
    <citation type="submission" date="2022-11" db="UniProtKB">
        <authorList>
            <consortium name="EnsemblMetazoa"/>
        </authorList>
    </citation>
    <scope>IDENTIFICATION</scope>
</reference>
<accession>A0A913Z3Z1</accession>
<dbReference type="GO" id="GO:0000226">
    <property type="term" value="P:microtubule cytoskeleton organization"/>
    <property type="evidence" value="ECO:0007669"/>
    <property type="project" value="TreeGrafter"/>
</dbReference>
<dbReference type="PROSITE" id="PS51221">
    <property type="entry name" value="TTL"/>
    <property type="match status" value="1"/>
</dbReference>
<dbReference type="Pfam" id="PF03133">
    <property type="entry name" value="TTL"/>
    <property type="match status" value="1"/>
</dbReference>
<evidence type="ECO:0000313" key="6">
    <source>
        <dbReference type="Proteomes" id="UP000887568"/>
    </source>
</evidence>
<dbReference type="GO" id="GO:0036064">
    <property type="term" value="C:ciliary basal body"/>
    <property type="evidence" value="ECO:0007669"/>
    <property type="project" value="TreeGrafter"/>
</dbReference>
<evidence type="ECO:0000256" key="1">
    <source>
        <dbReference type="ARBA" id="ARBA00022598"/>
    </source>
</evidence>
<evidence type="ECO:0000256" key="4">
    <source>
        <dbReference type="SAM" id="MobiDB-lite"/>
    </source>
</evidence>
<keyword evidence="6" id="KW-1185">Reference proteome</keyword>
<dbReference type="GeneID" id="119720210"/>
<dbReference type="Proteomes" id="UP000887568">
    <property type="component" value="Unplaced"/>
</dbReference>
<dbReference type="InterPro" id="IPR004344">
    <property type="entry name" value="TTL/TTLL_fam"/>
</dbReference>
<feature type="region of interest" description="Disordered" evidence="4">
    <location>
        <begin position="489"/>
        <end position="542"/>
    </location>
</feature>
<keyword evidence="3" id="KW-0067">ATP-binding</keyword>
<dbReference type="EnsemblMetazoa" id="XM_038189798.1">
    <property type="protein sequence ID" value="XP_038045726.1"/>
    <property type="gene ID" value="LOC119720210"/>
</dbReference>
<dbReference type="PANTHER" id="PTHR12241:SF154">
    <property type="entry name" value="TUBULIN POLYGLUTAMYLASE TTLL11"/>
    <property type="match status" value="1"/>
</dbReference>
<keyword evidence="2" id="KW-0547">Nucleotide-binding</keyword>
<dbReference type="SUPFAM" id="SSF56059">
    <property type="entry name" value="Glutathione synthetase ATP-binding domain-like"/>
    <property type="match status" value="1"/>
</dbReference>
<evidence type="ECO:0008006" key="7">
    <source>
        <dbReference type="Google" id="ProtNLM"/>
    </source>
</evidence>
<evidence type="ECO:0000313" key="5">
    <source>
        <dbReference type="EnsemblMetazoa" id="XP_038045726.1"/>
    </source>
</evidence>
<organism evidence="5 6">
    <name type="scientific">Patiria miniata</name>
    <name type="common">Bat star</name>
    <name type="synonym">Asterina miniata</name>
    <dbReference type="NCBI Taxonomy" id="46514"/>
    <lineage>
        <taxon>Eukaryota</taxon>
        <taxon>Metazoa</taxon>
        <taxon>Echinodermata</taxon>
        <taxon>Eleutherozoa</taxon>
        <taxon>Asterozoa</taxon>
        <taxon>Asteroidea</taxon>
        <taxon>Valvatacea</taxon>
        <taxon>Valvatida</taxon>
        <taxon>Asterinidae</taxon>
        <taxon>Patiria</taxon>
    </lineage>
</organism>
<dbReference type="GO" id="GO:0015631">
    <property type="term" value="F:tubulin binding"/>
    <property type="evidence" value="ECO:0007669"/>
    <property type="project" value="TreeGrafter"/>
</dbReference>
<feature type="compositionally biased region" description="Basic residues" evidence="4">
    <location>
        <begin position="109"/>
        <end position="121"/>
    </location>
</feature>
<protein>
    <recommendedName>
        <fullName evidence="7">Tubulin polyglutamylase TTLL11</fullName>
    </recommendedName>
</protein>
<proteinExistence type="predicted"/>
<name>A0A913Z3Z1_PATMI</name>
<dbReference type="Gene3D" id="3.30.470.20">
    <property type="entry name" value="ATP-grasp fold, B domain"/>
    <property type="match status" value="1"/>
</dbReference>
<dbReference type="RefSeq" id="XP_038045726.1">
    <property type="nucleotide sequence ID" value="XM_038189798.1"/>
</dbReference>
<feature type="region of interest" description="Disordered" evidence="4">
    <location>
        <begin position="81"/>
        <end position="121"/>
    </location>
</feature>
<dbReference type="GO" id="GO:0070740">
    <property type="term" value="F:tubulin-glutamic acid ligase activity"/>
    <property type="evidence" value="ECO:0007669"/>
    <property type="project" value="TreeGrafter"/>
</dbReference>
<evidence type="ECO:0000256" key="2">
    <source>
        <dbReference type="ARBA" id="ARBA00022741"/>
    </source>
</evidence>
<dbReference type="PANTHER" id="PTHR12241">
    <property type="entry name" value="TUBULIN POLYGLUTAMYLASE"/>
    <property type="match status" value="1"/>
</dbReference>
<dbReference type="GO" id="GO:0005524">
    <property type="term" value="F:ATP binding"/>
    <property type="evidence" value="ECO:0007669"/>
    <property type="project" value="UniProtKB-KW"/>
</dbReference>
<sequence>MSVNPPQSRRNSAIKLDPIGKVDSGFQRTFSSGQSKPDVAVAVTVHGVAPLGRSNTVLPRSNAGINDPSPEWVAAKHNATLPPPLETTEQGSEPMDTSAYNPRQSPASGKKKTKGRRARTRRAVRPFLTVQMSRAKSGAEVLRISLEELGWRWREVCGARKNPCDLYWHSASFYDTDGVYSGMVNKYPGLLELVRKAQLSKLLHQMQQLFPDEYNFYPRTWLLPEQYHHFCADVASLQQQNPRAKPVFIVKPDEGSQGDGIYLITNPHHMGTVGLVRRAVVQEYIPKPLLLERTKFDLRVYVLLTSISPLRIYICREGMARFCTVKYQPPTNRNLHQVFMHLTNYSLNKKSETFIHTDSTDRGSKRTMTSTFTALLARGHNTIALWEDIQAVVVKTITAMLPDLLVEFEAELPARKPSPSCFQILGFDILVTEDLKPILLEVNANPSLRLDYEKEVAPGVVESHPSPVDEEIKIMLIKDTLRLLKPGRVGRETRPRLAKHDKRAPRPETPTSDNPASEEDNDDDDEDGGGGAKEEEGERDDSCLEEIWPRKFGECYSHLRVMEHVAGLFNRFLGVKGAHRMGATGFRMFSRKCKLCTNGITMAGIDIMYIDITRRWNLDNAEGVSAGMCFGAFLEAFFALAQRKFRGSSLLDKVSALVEICQCNLSGLGAWPAQPRPHQRRLRRPEMVKRRVGRWPATDED</sequence>
<keyword evidence="1" id="KW-0436">Ligase</keyword>
<feature type="compositionally biased region" description="Polar residues" evidence="4">
    <location>
        <begin position="98"/>
        <end position="107"/>
    </location>
</feature>
<dbReference type="AlphaFoldDB" id="A0A913Z3Z1"/>
<feature type="compositionally biased region" description="Acidic residues" evidence="4">
    <location>
        <begin position="516"/>
        <end position="528"/>
    </location>
</feature>
<dbReference type="OMA" id="CDIYWHS"/>